<reference evidence="2 3" key="1">
    <citation type="journal article" date="2005" name="J. Virol.">
        <title>Genome of deerpox virus.</title>
        <authorList>
            <person name="Afonso C.L."/>
            <person name="Delhon G."/>
            <person name="Tulman E.R."/>
            <person name="Lu Z."/>
            <person name="Zsak A."/>
            <person name="Becerra V.M."/>
            <person name="Zsak L."/>
            <person name="Kutish G.F."/>
            <person name="Rock D.L."/>
        </authorList>
    </citation>
    <scope>NUCLEOTIDE SEQUENCE [LARGE SCALE GENOMIC DNA]</scope>
    <source>
        <strain evidence="3">Mule deer/United States/W-848-83/1983</strain>
    </source>
</reference>
<dbReference type="InterPro" id="IPR004966">
    <property type="entry name" value="Pox_Ag35"/>
</dbReference>
<accession>Q08FR7</accession>
<proteinExistence type="predicted"/>
<dbReference type="GO" id="GO:0019031">
    <property type="term" value="C:viral envelope"/>
    <property type="evidence" value="ECO:0007669"/>
    <property type="project" value="InterPro"/>
</dbReference>
<dbReference type="RefSeq" id="YP_227460.1">
    <property type="nucleotide sequence ID" value="NC_006966.1"/>
</dbReference>
<dbReference type="OrthoDB" id="17945at10239"/>
<sequence length="192" mass="21931">MSWSINLSSVGDNFKTLDEIRAHVKSTTESCDKNNEDIFPEDIEIPSPKQTKQKRTTTPRKTTTVKTKKDKKQLQEEKEEEKEDNEKTEENENIDEVFEEELIIEEEITECEEKSEDTTEFSDLKLATETIIKMLKLLNTKVTAVSTVLEDAQAASVNRQYTSLLKTIENLKTLANNGKATVSRKKVKSAKK</sequence>
<dbReference type="Pfam" id="PF03286">
    <property type="entry name" value="Pox_Ag35"/>
    <property type="match status" value="1"/>
</dbReference>
<name>Q08FR7_DPV83</name>
<evidence type="ECO:0000313" key="3">
    <source>
        <dbReference type="Proteomes" id="UP000000866"/>
    </source>
</evidence>
<organismHost>
    <name type="scientific">Odocoileus hemionus</name>
    <name type="common">Mule deer</name>
    <name type="synonym">Cervus hemionus</name>
    <dbReference type="NCBI Taxonomy" id="9872"/>
</organismHost>
<feature type="region of interest" description="Disordered" evidence="1">
    <location>
        <begin position="26"/>
        <end position="97"/>
    </location>
</feature>
<dbReference type="GeneID" id="3346378"/>
<dbReference type="EMBL" id="AY689436">
    <property type="protein sequence ID" value="ABI99240.1"/>
    <property type="molecule type" value="Genomic_DNA"/>
</dbReference>
<protein>
    <submittedName>
        <fullName evidence="2">Late transcription factor VLTF-4</fullName>
    </submittedName>
</protein>
<keyword evidence="3" id="KW-1185">Reference proteome</keyword>
<gene>
    <name evidence="2" type="ORF">DpV83gp085</name>
</gene>
<evidence type="ECO:0000256" key="1">
    <source>
        <dbReference type="SAM" id="MobiDB-lite"/>
    </source>
</evidence>
<dbReference type="Proteomes" id="UP000000866">
    <property type="component" value="Segment"/>
</dbReference>
<dbReference type="KEGG" id="vg:3346378"/>
<organism evidence="2 3">
    <name type="scientific">Deerpox virus (strain Mule deer/United States/W-848-83/1983)</name>
    <name type="common">DPV</name>
    <dbReference type="NCBI Taxonomy" id="305674"/>
    <lineage>
        <taxon>Viruses</taxon>
        <taxon>Varidnaviria</taxon>
        <taxon>Bamfordvirae</taxon>
        <taxon>Nucleocytoviricota</taxon>
        <taxon>Pokkesviricetes</taxon>
        <taxon>Chitovirales</taxon>
        <taxon>Poxviridae</taxon>
        <taxon>Chordopoxvirinae</taxon>
        <taxon>Cervidpoxvirus</taxon>
        <taxon>Cervidpoxvirus muledeerpox</taxon>
        <taxon>Mule deerpox virus</taxon>
    </lineage>
</organism>
<evidence type="ECO:0000313" key="2">
    <source>
        <dbReference type="EMBL" id="ABI99240.1"/>
    </source>
</evidence>